<keyword evidence="3" id="KW-1185">Reference proteome</keyword>
<dbReference type="GO" id="GO:0003677">
    <property type="term" value="F:DNA binding"/>
    <property type="evidence" value="ECO:0007669"/>
    <property type="project" value="InterPro"/>
</dbReference>
<dbReference type="Gene3D" id="1.10.260.40">
    <property type="entry name" value="lambda repressor-like DNA-binding domains"/>
    <property type="match status" value="1"/>
</dbReference>
<dbReference type="Pfam" id="PF13560">
    <property type="entry name" value="HTH_31"/>
    <property type="match status" value="1"/>
</dbReference>
<comment type="caution">
    <text evidence="2">The sequence shown here is derived from an EMBL/GenBank/DDBJ whole genome shotgun (WGS) entry which is preliminary data.</text>
</comment>
<evidence type="ECO:0000259" key="1">
    <source>
        <dbReference type="PROSITE" id="PS50943"/>
    </source>
</evidence>
<dbReference type="AlphaFoldDB" id="A0A4R7UYS0"/>
<protein>
    <submittedName>
        <fullName evidence="2">Helix-turn-helix protein</fullName>
    </submittedName>
</protein>
<name>A0A4R7UYS0_9PSEU</name>
<accession>A0A4R7UYS0</accession>
<dbReference type="CDD" id="cd00093">
    <property type="entry name" value="HTH_XRE"/>
    <property type="match status" value="1"/>
</dbReference>
<dbReference type="Proteomes" id="UP000294927">
    <property type="component" value="Unassembled WGS sequence"/>
</dbReference>
<feature type="domain" description="HTH cro/C1-type" evidence="1">
    <location>
        <begin position="19"/>
        <end position="53"/>
    </location>
</feature>
<dbReference type="SMART" id="SM00530">
    <property type="entry name" value="HTH_XRE"/>
    <property type="match status" value="1"/>
</dbReference>
<proteinExistence type="predicted"/>
<dbReference type="EMBL" id="SOCP01000019">
    <property type="protein sequence ID" value="TDV41680.1"/>
    <property type="molecule type" value="Genomic_DNA"/>
</dbReference>
<sequence>MTRESAHVTAQRAELGKRLAEHRERNGLNKTGLAERLFYDRTSISKLEAGQQSAPREFWCEADTLLGADGELVAGFDALTAAKATDALHDVLTTATLRIAQARARIPSVPANPDQVDAVIELEELSRALTEHNRRVLMGEPTDWAEITKRLNQAATICRSRVIAEPCTAGDRGRS</sequence>
<dbReference type="RefSeq" id="WP_166664407.1">
    <property type="nucleotide sequence ID" value="NZ_SOCP01000019.1"/>
</dbReference>
<evidence type="ECO:0000313" key="2">
    <source>
        <dbReference type="EMBL" id="TDV41680.1"/>
    </source>
</evidence>
<dbReference type="InterPro" id="IPR010982">
    <property type="entry name" value="Lambda_DNA-bd_dom_sf"/>
</dbReference>
<gene>
    <name evidence="2" type="ORF">CLV71_1192</name>
</gene>
<dbReference type="InterPro" id="IPR001387">
    <property type="entry name" value="Cro/C1-type_HTH"/>
</dbReference>
<organism evidence="2 3">
    <name type="scientific">Actinophytocola oryzae</name>
    <dbReference type="NCBI Taxonomy" id="502181"/>
    <lineage>
        <taxon>Bacteria</taxon>
        <taxon>Bacillati</taxon>
        <taxon>Actinomycetota</taxon>
        <taxon>Actinomycetes</taxon>
        <taxon>Pseudonocardiales</taxon>
        <taxon>Pseudonocardiaceae</taxon>
    </lineage>
</organism>
<dbReference type="SUPFAM" id="SSF47413">
    <property type="entry name" value="lambda repressor-like DNA-binding domains"/>
    <property type="match status" value="1"/>
</dbReference>
<reference evidence="2 3" key="1">
    <citation type="submission" date="2019-03" db="EMBL/GenBank/DDBJ databases">
        <title>Genomic Encyclopedia of Archaeal and Bacterial Type Strains, Phase II (KMG-II): from individual species to whole genera.</title>
        <authorList>
            <person name="Goeker M."/>
        </authorList>
    </citation>
    <scope>NUCLEOTIDE SEQUENCE [LARGE SCALE GENOMIC DNA]</scope>
    <source>
        <strain evidence="2 3">DSM 45499</strain>
    </source>
</reference>
<evidence type="ECO:0000313" key="3">
    <source>
        <dbReference type="Proteomes" id="UP000294927"/>
    </source>
</evidence>
<dbReference type="PROSITE" id="PS50943">
    <property type="entry name" value="HTH_CROC1"/>
    <property type="match status" value="1"/>
</dbReference>